<keyword evidence="2" id="KW-1185">Reference proteome</keyword>
<evidence type="ECO:0000313" key="1">
    <source>
        <dbReference type="EMBL" id="MFC7462298.1"/>
    </source>
</evidence>
<dbReference type="RefSeq" id="WP_382203132.1">
    <property type="nucleotide sequence ID" value="NZ_JBHTBZ010000062.1"/>
</dbReference>
<dbReference type="InterPro" id="IPR049886">
    <property type="entry name" value="CFI_box_CTERM_dom"/>
</dbReference>
<dbReference type="Proteomes" id="UP001596457">
    <property type="component" value="Unassembled WGS sequence"/>
</dbReference>
<accession>A0ABW2SGB8</accession>
<protein>
    <submittedName>
        <fullName evidence="1">CFI-box-CTERM domain-containing protein</fullName>
    </submittedName>
</protein>
<name>A0ABW2SGB8_9BURK</name>
<sequence>MRFETVGKARASIDRRCFIATAVYGPDAPETDFLRGWRDRVLVPTLAGRFVVRTYYALSPLLVSHVMHRPWAAAMARGVLNRALVVLGMRK</sequence>
<reference evidence="2" key="1">
    <citation type="journal article" date="2019" name="Int. J. Syst. Evol. Microbiol.">
        <title>The Global Catalogue of Microorganisms (GCM) 10K type strain sequencing project: providing services to taxonomists for standard genome sequencing and annotation.</title>
        <authorList>
            <consortium name="The Broad Institute Genomics Platform"/>
            <consortium name="The Broad Institute Genome Sequencing Center for Infectious Disease"/>
            <person name="Wu L."/>
            <person name="Ma J."/>
        </authorList>
    </citation>
    <scope>NUCLEOTIDE SEQUENCE [LARGE SCALE GENOMIC DNA]</scope>
    <source>
        <strain evidence="2">CCUG 53903</strain>
    </source>
</reference>
<gene>
    <name evidence="1" type="ORF">ACFQU0_17870</name>
</gene>
<dbReference type="EMBL" id="JBHTBZ010000062">
    <property type="protein sequence ID" value="MFC7462298.1"/>
    <property type="molecule type" value="Genomic_DNA"/>
</dbReference>
<organism evidence="1 2">
    <name type="scientific">Hydrogenophaga defluvii</name>
    <dbReference type="NCBI Taxonomy" id="249410"/>
    <lineage>
        <taxon>Bacteria</taxon>
        <taxon>Pseudomonadati</taxon>
        <taxon>Pseudomonadota</taxon>
        <taxon>Betaproteobacteria</taxon>
        <taxon>Burkholderiales</taxon>
        <taxon>Comamonadaceae</taxon>
        <taxon>Hydrogenophaga</taxon>
    </lineage>
</organism>
<comment type="caution">
    <text evidence="1">The sequence shown here is derived from an EMBL/GenBank/DDBJ whole genome shotgun (WGS) entry which is preliminary data.</text>
</comment>
<proteinExistence type="predicted"/>
<evidence type="ECO:0000313" key="2">
    <source>
        <dbReference type="Proteomes" id="UP001596457"/>
    </source>
</evidence>
<dbReference type="NCBIfam" id="NF041770">
    <property type="entry name" value="CFI_box_CTERM"/>
    <property type="match status" value="1"/>
</dbReference>